<evidence type="ECO:0000313" key="5">
    <source>
        <dbReference type="Proteomes" id="UP001147746"/>
    </source>
</evidence>
<dbReference type="InterPro" id="IPR000033">
    <property type="entry name" value="LDLR_classB_rpt"/>
</dbReference>
<protein>
    <submittedName>
        <fullName evidence="4">Uncharacterized protein</fullName>
    </submittedName>
</protein>
<keyword evidence="5" id="KW-1185">Reference proteome</keyword>
<name>A0A9W9U519_9EURO</name>
<reference evidence="4" key="2">
    <citation type="journal article" date="2023" name="IMA Fungus">
        <title>Comparative genomic study of the Penicillium genus elucidates a diverse pangenome and 15 lateral gene transfer events.</title>
        <authorList>
            <person name="Petersen C."/>
            <person name="Sorensen T."/>
            <person name="Nielsen M.R."/>
            <person name="Sondergaard T.E."/>
            <person name="Sorensen J.L."/>
            <person name="Fitzpatrick D.A."/>
            <person name="Frisvad J.C."/>
            <person name="Nielsen K.L."/>
        </authorList>
    </citation>
    <scope>NUCLEOTIDE SEQUENCE</scope>
    <source>
        <strain evidence="4">IBT 21472</strain>
    </source>
</reference>
<dbReference type="Proteomes" id="UP001147746">
    <property type="component" value="Unassembled WGS sequence"/>
</dbReference>
<dbReference type="GO" id="GO:0006631">
    <property type="term" value="P:fatty acid metabolic process"/>
    <property type="evidence" value="ECO:0007669"/>
    <property type="project" value="InterPro"/>
</dbReference>
<evidence type="ECO:0000256" key="1">
    <source>
        <dbReference type="ARBA" id="ARBA00023002"/>
    </source>
</evidence>
<keyword evidence="1" id="KW-0560">Oxidoreductase</keyword>
<dbReference type="SUPFAM" id="SSF63829">
    <property type="entry name" value="Calcium-dependent phosphotriesterase"/>
    <property type="match status" value="1"/>
</dbReference>
<dbReference type="InterPro" id="IPR013328">
    <property type="entry name" value="6PGD_dom2"/>
</dbReference>
<organism evidence="4 5">
    <name type="scientific">Penicillium atrosanguineum</name>
    <dbReference type="NCBI Taxonomy" id="1132637"/>
    <lineage>
        <taxon>Eukaryota</taxon>
        <taxon>Fungi</taxon>
        <taxon>Dikarya</taxon>
        <taxon>Ascomycota</taxon>
        <taxon>Pezizomycotina</taxon>
        <taxon>Eurotiomycetes</taxon>
        <taxon>Eurotiomycetidae</taxon>
        <taxon>Eurotiales</taxon>
        <taxon>Aspergillaceae</taxon>
        <taxon>Penicillium</taxon>
    </lineage>
</organism>
<dbReference type="SUPFAM" id="SSF51735">
    <property type="entry name" value="NAD(P)-binding Rossmann-fold domains"/>
    <property type="match status" value="1"/>
</dbReference>
<sequence length="613" mass="67963">MPWQTPTIDSRPVAVLGAGVLGRRIACSWVAGGYNVTIRDPSAEQRQAAIHYIDNNLAEFSKILDKTTTGPGKYAAFEDLDSAVKNAWFVLEAVPEKLDLKTSTFGILAMKAPKDCIFGSNSSSYKSSLMLDNMDEEAKKRALNVHYTMPPSNRVVELMTSTYTHDEIFPFLVEKHRDIGLLPAVARKESTGFIINRLWAAVKRETLNILAEGVSDPEEIDTLWIEMFGRDKAGPCAMMDAVGLDTVAFIEDHYIQERHLDGTNTVDFLRNNYINEGRLGAKAGNGGFYSPGSTTKSEEGKQDFHDDLATPTLYILDIGLGENITHDFQHAGRILVTSGDGQNARPLITGLEAPDGIDISISDDRIFWTNMGIPSQNNGSVQSARIDGSEIQTVIAKGSVHTPKQISIDHSNKKLYFSDREGLRVHRANFDGSEHEILIETGDFRNTSDKEDQTKWCVGITVDPKNGRFYWTQKGFSKSGKGRILRSNIVMPPGATASTRSDIETVFENLPEPIDLEIDTESKTIYWTDRGEYPLGNTLNRGYVGDQQNGKAYEVLSRHLHEAIGLRLDKVNKQIYFTDMGGTVYRTDADGKNKTAIYNSDSTFTGITLAHLN</sequence>
<dbReference type="AlphaFoldDB" id="A0A9W9U519"/>
<dbReference type="InterPro" id="IPR008927">
    <property type="entry name" value="6-PGluconate_DH-like_C_sf"/>
</dbReference>
<dbReference type="SUPFAM" id="SSF48179">
    <property type="entry name" value="6-phosphogluconate dehydrogenase C-terminal domain-like"/>
    <property type="match status" value="1"/>
</dbReference>
<dbReference type="Gene3D" id="3.40.50.720">
    <property type="entry name" value="NAD(P)-binding Rossmann-like Domain"/>
    <property type="match status" value="1"/>
</dbReference>
<dbReference type="InterPro" id="IPR006108">
    <property type="entry name" value="3HC_DH_C"/>
</dbReference>
<accession>A0A9W9U519</accession>
<dbReference type="Gene3D" id="2.120.10.30">
    <property type="entry name" value="TolB, C-terminal domain"/>
    <property type="match status" value="2"/>
</dbReference>
<gene>
    <name evidence="4" type="ORF">N7476_006031</name>
</gene>
<dbReference type="PROSITE" id="PS51120">
    <property type="entry name" value="LDLRB"/>
    <property type="match status" value="1"/>
</dbReference>
<reference evidence="4" key="1">
    <citation type="submission" date="2022-12" db="EMBL/GenBank/DDBJ databases">
        <authorList>
            <person name="Petersen C."/>
        </authorList>
    </citation>
    <scope>NUCLEOTIDE SEQUENCE</scope>
    <source>
        <strain evidence="4">IBT 21472</strain>
    </source>
</reference>
<dbReference type="InterPro" id="IPR011042">
    <property type="entry name" value="6-blade_b-propeller_TolB-like"/>
</dbReference>
<dbReference type="SMART" id="SM00135">
    <property type="entry name" value="LY"/>
    <property type="match status" value="4"/>
</dbReference>
<dbReference type="Pfam" id="PF02737">
    <property type="entry name" value="3HCDH_N"/>
    <property type="match status" value="1"/>
</dbReference>
<feature type="domain" description="3-hydroxyacyl-CoA dehydrogenase C-terminal" evidence="2">
    <location>
        <begin position="192"/>
        <end position="287"/>
    </location>
</feature>
<dbReference type="GO" id="GO:0016616">
    <property type="term" value="F:oxidoreductase activity, acting on the CH-OH group of donors, NAD or NADP as acceptor"/>
    <property type="evidence" value="ECO:0007669"/>
    <property type="project" value="InterPro"/>
</dbReference>
<dbReference type="InterPro" id="IPR036291">
    <property type="entry name" value="NAD(P)-bd_dom_sf"/>
</dbReference>
<dbReference type="PANTHER" id="PTHR48075">
    <property type="entry name" value="3-HYDROXYACYL-COA DEHYDROGENASE FAMILY PROTEIN"/>
    <property type="match status" value="1"/>
</dbReference>
<evidence type="ECO:0000313" key="4">
    <source>
        <dbReference type="EMBL" id="KAJ5315724.1"/>
    </source>
</evidence>
<dbReference type="PANTHER" id="PTHR48075:SF3">
    <property type="entry name" value="3-HYDROXYACYL-COA DEHYDROGENASE"/>
    <property type="match status" value="1"/>
</dbReference>
<dbReference type="InterPro" id="IPR006176">
    <property type="entry name" value="3-OHacyl-CoA_DH_NAD-bd"/>
</dbReference>
<feature type="domain" description="3-hydroxyacyl-CoA dehydrogenase NAD binding" evidence="3">
    <location>
        <begin position="13"/>
        <end position="186"/>
    </location>
</feature>
<comment type="caution">
    <text evidence="4">The sequence shown here is derived from an EMBL/GenBank/DDBJ whole genome shotgun (WGS) entry which is preliminary data.</text>
</comment>
<dbReference type="GO" id="GO:0070403">
    <property type="term" value="F:NAD+ binding"/>
    <property type="evidence" value="ECO:0007669"/>
    <property type="project" value="InterPro"/>
</dbReference>
<dbReference type="Gene3D" id="1.10.1040.10">
    <property type="entry name" value="N-(1-d-carboxylethyl)-l-norvaline Dehydrogenase, domain 2"/>
    <property type="match status" value="1"/>
</dbReference>
<dbReference type="EMBL" id="JAPZBO010000005">
    <property type="protein sequence ID" value="KAJ5315724.1"/>
    <property type="molecule type" value="Genomic_DNA"/>
</dbReference>
<proteinExistence type="predicted"/>
<dbReference type="Pfam" id="PF00725">
    <property type="entry name" value="3HCDH"/>
    <property type="match status" value="1"/>
</dbReference>
<evidence type="ECO:0000259" key="2">
    <source>
        <dbReference type="Pfam" id="PF00725"/>
    </source>
</evidence>
<evidence type="ECO:0000259" key="3">
    <source>
        <dbReference type="Pfam" id="PF02737"/>
    </source>
</evidence>